<evidence type="ECO:0000313" key="2">
    <source>
        <dbReference type="WBParaSite" id="ACRNAN_Path_1264.g4934.t1"/>
    </source>
</evidence>
<sequence length="142" mass="16041">MLIYIRLIEEESDQLKDVDLDPQISLADFRKLIQTVTLNIKVENICHLSMIPKMECAPDEKPTIDLLEKIRIGVYLATKKIEKFVIASGKSVDQLLECSPSAVPEKRVVIDGVIRKQLSILASLFSLEDLIETAENYGVVER</sequence>
<keyword evidence="1" id="KW-1185">Reference proteome</keyword>
<dbReference type="AlphaFoldDB" id="A0A914BY46"/>
<dbReference type="Proteomes" id="UP000887540">
    <property type="component" value="Unplaced"/>
</dbReference>
<organism evidence="1 2">
    <name type="scientific">Acrobeloides nanus</name>
    <dbReference type="NCBI Taxonomy" id="290746"/>
    <lineage>
        <taxon>Eukaryota</taxon>
        <taxon>Metazoa</taxon>
        <taxon>Ecdysozoa</taxon>
        <taxon>Nematoda</taxon>
        <taxon>Chromadorea</taxon>
        <taxon>Rhabditida</taxon>
        <taxon>Tylenchina</taxon>
        <taxon>Cephalobomorpha</taxon>
        <taxon>Cephaloboidea</taxon>
        <taxon>Cephalobidae</taxon>
        <taxon>Acrobeloides</taxon>
    </lineage>
</organism>
<reference evidence="2" key="1">
    <citation type="submission" date="2022-11" db="UniProtKB">
        <authorList>
            <consortium name="WormBaseParasite"/>
        </authorList>
    </citation>
    <scope>IDENTIFICATION</scope>
</reference>
<proteinExistence type="predicted"/>
<dbReference type="WBParaSite" id="ACRNAN_Path_1264.g4934.t1">
    <property type="protein sequence ID" value="ACRNAN_Path_1264.g4934.t1"/>
    <property type="gene ID" value="ACRNAN_Path_1264.g4934"/>
</dbReference>
<evidence type="ECO:0000313" key="1">
    <source>
        <dbReference type="Proteomes" id="UP000887540"/>
    </source>
</evidence>
<accession>A0A914BY46</accession>
<name>A0A914BY46_9BILA</name>
<protein>
    <submittedName>
        <fullName evidence="2">Uncharacterized protein</fullName>
    </submittedName>
</protein>